<evidence type="ECO:0000313" key="2">
    <source>
        <dbReference type="Proteomes" id="UP000051861"/>
    </source>
</evidence>
<comment type="caution">
    <text evidence="1">The sequence shown here is derived from an EMBL/GenBank/DDBJ whole genome shotgun (WGS) entry which is preliminary data.</text>
</comment>
<evidence type="ECO:0000313" key="1">
    <source>
        <dbReference type="EMBL" id="KPJ66729.1"/>
    </source>
</evidence>
<protein>
    <submittedName>
        <fullName evidence="1">Uncharacterized protein</fullName>
    </submittedName>
</protein>
<dbReference type="EMBL" id="LIZX01000073">
    <property type="protein sequence ID" value="KPJ66729.1"/>
    <property type="molecule type" value="Genomic_DNA"/>
</dbReference>
<dbReference type="Proteomes" id="UP000051861">
    <property type="component" value="Unassembled WGS sequence"/>
</dbReference>
<name>A0A0S7XXI5_UNCSA</name>
<gene>
    <name evidence="1" type="ORF">AMJ44_07920</name>
</gene>
<proteinExistence type="predicted"/>
<dbReference type="AlphaFoldDB" id="A0A0S7XXI5"/>
<organism evidence="1 2">
    <name type="scientific">candidate division WOR-1 bacterium DG_54_3</name>
    <dbReference type="NCBI Taxonomy" id="1703775"/>
    <lineage>
        <taxon>Bacteria</taxon>
        <taxon>Bacillati</taxon>
        <taxon>Saganbacteria</taxon>
    </lineage>
</organism>
<reference evidence="1 2" key="1">
    <citation type="journal article" date="2015" name="Microbiome">
        <title>Genomic resolution of linkages in carbon, nitrogen, and sulfur cycling among widespread estuary sediment bacteria.</title>
        <authorList>
            <person name="Baker B.J."/>
            <person name="Lazar C.S."/>
            <person name="Teske A.P."/>
            <person name="Dick G.J."/>
        </authorList>
    </citation>
    <scope>NUCLEOTIDE SEQUENCE [LARGE SCALE GENOMIC DNA]</scope>
    <source>
        <strain evidence="1">DG_54_3</strain>
    </source>
</reference>
<sequence>MVEIHGIGAYGIVPFLSEDLLKQAKLANIPTQAGKIAYLLALGKKAKRPKIKEGVHEARGALKWIAEILKEGEKK</sequence>
<accession>A0A0S7XXI5</accession>